<reference evidence="3 4" key="1">
    <citation type="submission" date="2020-12" db="EMBL/GenBank/DDBJ databases">
        <title>Vagococcus allomyrinae sp. nov. and Enterococcus lavae sp. nov., isolated from the larvae of Allomyrina dichotoma.</title>
        <authorList>
            <person name="Lee S.D."/>
        </authorList>
    </citation>
    <scope>NUCLEOTIDE SEQUENCE [LARGE SCALE GENOMIC DNA]</scope>
    <source>
        <strain evidence="3 4">BWM-S5</strain>
    </source>
</reference>
<dbReference type="InterPro" id="IPR050300">
    <property type="entry name" value="GDXG_lipolytic_enzyme"/>
</dbReference>
<proteinExistence type="predicted"/>
<dbReference type="GO" id="GO:0016787">
    <property type="term" value="F:hydrolase activity"/>
    <property type="evidence" value="ECO:0007669"/>
    <property type="project" value="UniProtKB-KW"/>
</dbReference>
<keyword evidence="4" id="KW-1185">Reference proteome</keyword>
<dbReference type="EMBL" id="JAEDXU010000001">
    <property type="protein sequence ID" value="MBP1044750.1"/>
    <property type="molecule type" value="Genomic_DNA"/>
</dbReference>
<dbReference type="Gene3D" id="3.40.50.1820">
    <property type="entry name" value="alpha/beta hydrolase"/>
    <property type="match status" value="1"/>
</dbReference>
<evidence type="ECO:0000313" key="3">
    <source>
        <dbReference type="EMBL" id="MBP1044750.1"/>
    </source>
</evidence>
<dbReference type="InterPro" id="IPR029058">
    <property type="entry name" value="AB_hydrolase_fold"/>
</dbReference>
<dbReference type="PANTHER" id="PTHR48081:SF6">
    <property type="entry name" value="PEPTIDASE S9 PROLYL OLIGOPEPTIDASE CATALYTIC DOMAIN-CONTAINING PROTEIN"/>
    <property type="match status" value="1"/>
</dbReference>
<name>A0ABS4CED4_9ENTE</name>
<protein>
    <submittedName>
        <fullName evidence="3">Alpha/beta hydrolase</fullName>
    </submittedName>
</protein>
<comment type="caution">
    <text evidence="3">The sequence shown here is derived from an EMBL/GenBank/DDBJ whole genome shotgun (WGS) entry which is preliminary data.</text>
</comment>
<accession>A0ABS4CED4</accession>
<keyword evidence="1 3" id="KW-0378">Hydrolase</keyword>
<dbReference type="Proteomes" id="UP000673375">
    <property type="component" value="Unassembled WGS sequence"/>
</dbReference>
<evidence type="ECO:0000313" key="4">
    <source>
        <dbReference type="Proteomes" id="UP000673375"/>
    </source>
</evidence>
<dbReference type="PANTHER" id="PTHR48081">
    <property type="entry name" value="AB HYDROLASE SUPERFAMILY PROTEIN C4A8.06C"/>
    <property type="match status" value="1"/>
</dbReference>
<evidence type="ECO:0000256" key="1">
    <source>
        <dbReference type="ARBA" id="ARBA00022801"/>
    </source>
</evidence>
<dbReference type="SUPFAM" id="SSF53474">
    <property type="entry name" value="alpha/beta-Hydrolases"/>
    <property type="match status" value="1"/>
</dbReference>
<gene>
    <name evidence="3" type="ORF">I6N96_00550</name>
</gene>
<dbReference type="InterPro" id="IPR049492">
    <property type="entry name" value="BD-FAE-like_dom"/>
</dbReference>
<dbReference type="Pfam" id="PF20434">
    <property type="entry name" value="BD-FAE"/>
    <property type="match status" value="1"/>
</dbReference>
<feature type="domain" description="BD-FAE-like" evidence="2">
    <location>
        <begin position="25"/>
        <end position="209"/>
    </location>
</feature>
<evidence type="ECO:0000259" key="2">
    <source>
        <dbReference type="Pfam" id="PF20434"/>
    </source>
</evidence>
<organism evidence="3 4">
    <name type="scientific">Enterococcus larvae</name>
    <dbReference type="NCBI Taxonomy" id="2794352"/>
    <lineage>
        <taxon>Bacteria</taxon>
        <taxon>Bacillati</taxon>
        <taxon>Bacillota</taxon>
        <taxon>Bacilli</taxon>
        <taxon>Lactobacillales</taxon>
        <taxon>Enterococcaceae</taxon>
        <taxon>Enterococcus</taxon>
    </lineage>
</organism>
<sequence>MIVEEEFQAKLTYYLQESYQDIDPNRKRPLILICPGGGYENLSNREAEPVAFKLLSLGFHVAVLSYSVAPAEFPIALRQLGKAMLAVKEAAKVYPIDPKQIFVMGFSAGGHLAASFGAFWNQPLLADLTERQKDLCPTGLILCYPVISGGVYQHESSFQRLLGKLVEEKKEELSIERLVTEKFPPCFVWHTLEDQVVPVQNSLLLIEQLVEKQIFCEFHLFPKGPHGLSLGTKETDSPNGDMQNRDVQGWPEMAARWVNEVSLQNG</sequence>